<evidence type="ECO:0000313" key="3">
    <source>
        <dbReference type="Proteomes" id="UP000192505"/>
    </source>
</evidence>
<keyword evidence="2" id="KW-0378">Hydrolase</keyword>
<dbReference type="Proteomes" id="UP000192505">
    <property type="component" value="Unassembled WGS sequence"/>
</dbReference>
<sequence length="311" mass="35196">MKYWAGVTDNGWFDFLSRANVDEVNFWQPRGKVTFAGLQPGSPFLFKLKRPFNHIAGGGYFVKSTSLPLSIAWDAFGLKNGAQSRQAFEAMIRRLVVDPAVRDPEIGCTVLSQPFFWPRDLWIPEPSGFASNIVRGRYYDTNVPNEAKLWHQVQDRLDQRAAVGHGHVISESEPELLARYGTPVLVKPRLGQGAFRVLVTDAYRRKCALTGESTLPVLEAAHILPFSEGGPHDTSNGLFLRSDFHKLFDLGMITVTPDYRVEVSPRIREDWFNGKAYYRLHGLPLTNLPESVSERPAPEFLSWHNDHCFQP</sequence>
<protein>
    <submittedName>
        <fullName evidence="2">Restriction endonuclease</fullName>
    </submittedName>
</protein>
<dbReference type="Pfam" id="PF13391">
    <property type="entry name" value="HNH_2"/>
    <property type="match status" value="1"/>
</dbReference>
<keyword evidence="2" id="KW-0540">Nuclease</keyword>
<name>A0A1W9KUX0_9BURK</name>
<proteinExistence type="predicted"/>
<accession>A0A1W9KUX0</accession>
<gene>
    <name evidence="2" type="ORF">BWK72_08605</name>
</gene>
<dbReference type="GO" id="GO:0004519">
    <property type="term" value="F:endonuclease activity"/>
    <property type="evidence" value="ECO:0007669"/>
    <property type="project" value="UniProtKB-KW"/>
</dbReference>
<comment type="caution">
    <text evidence="2">The sequence shown here is derived from an EMBL/GenBank/DDBJ whole genome shotgun (WGS) entry which is preliminary data.</text>
</comment>
<dbReference type="AlphaFoldDB" id="A0A1W9KUX0"/>
<feature type="domain" description="HNH nuclease" evidence="1">
    <location>
        <begin position="207"/>
        <end position="255"/>
    </location>
</feature>
<reference evidence="2 3" key="1">
    <citation type="submission" date="2017-01" db="EMBL/GenBank/DDBJ databases">
        <title>Novel large sulfur bacteria in the metagenomes of groundwater-fed chemosynthetic microbial mats in the Lake Huron basin.</title>
        <authorList>
            <person name="Sharrar A.M."/>
            <person name="Flood B.E."/>
            <person name="Bailey J.V."/>
            <person name="Jones D.S."/>
            <person name="Biddanda B."/>
            <person name="Ruberg S.A."/>
            <person name="Marcus D.N."/>
            <person name="Dick G.J."/>
        </authorList>
    </citation>
    <scope>NUCLEOTIDE SEQUENCE [LARGE SCALE GENOMIC DNA]</scope>
    <source>
        <strain evidence="2">A7</strain>
    </source>
</reference>
<keyword evidence="2" id="KW-0255">Endonuclease</keyword>
<evidence type="ECO:0000313" key="2">
    <source>
        <dbReference type="EMBL" id="OQW88337.1"/>
    </source>
</evidence>
<evidence type="ECO:0000259" key="1">
    <source>
        <dbReference type="Pfam" id="PF13391"/>
    </source>
</evidence>
<organism evidence="2 3">
    <name type="scientific">Rhodoferax ferrireducens</name>
    <dbReference type="NCBI Taxonomy" id="192843"/>
    <lineage>
        <taxon>Bacteria</taxon>
        <taxon>Pseudomonadati</taxon>
        <taxon>Pseudomonadota</taxon>
        <taxon>Betaproteobacteria</taxon>
        <taxon>Burkholderiales</taxon>
        <taxon>Comamonadaceae</taxon>
        <taxon>Rhodoferax</taxon>
    </lineage>
</organism>
<dbReference type="InterPro" id="IPR003615">
    <property type="entry name" value="HNH_nuc"/>
</dbReference>
<dbReference type="EMBL" id="MTEI01000004">
    <property type="protein sequence ID" value="OQW88337.1"/>
    <property type="molecule type" value="Genomic_DNA"/>
</dbReference>